<organism evidence="1 2">
    <name type="scientific">Mycolicibacterium mucogenicum</name>
    <name type="common">Mycobacterium mucogenicum</name>
    <dbReference type="NCBI Taxonomy" id="56689"/>
    <lineage>
        <taxon>Bacteria</taxon>
        <taxon>Bacillati</taxon>
        <taxon>Actinomycetota</taxon>
        <taxon>Actinomycetes</taxon>
        <taxon>Mycobacteriales</taxon>
        <taxon>Mycobacteriaceae</taxon>
        <taxon>Mycolicibacterium</taxon>
    </lineage>
</organism>
<comment type="caution">
    <text evidence="1">The sequence shown here is derived from an EMBL/GenBank/DDBJ whole genome shotgun (WGS) entry which is preliminary data.</text>
</comment>
<dbReference type="Proteomes" id="UP000093962">
    <property type="component" value="Unassembled WGS sequence"/>
</dbReference>
<accession>A0A1A0N0X2</accession>
<dbReference type="AlphaFoldDB" id="A0A1A0N0X2"/>
<gene>
    <name evidence="1" type="ORF">A5642_12185</name>
</gene>
<proteinExistence type="predicted"/>
<protein>
    <submittedName>
        <fullName evidence="1">Uncharacterized protein</fullName>
    </submittedName>
</protein>
<evidence type="ECO:0000313" key="1">
    <source>
        <dbReference type="EMBL" id="OBA90693.1"/>
    </source>
</evidence>
<dbReference type="RefSeq" id="WP_064857840.1">
    <property type="nucleotide sequence ID" value="NZ_LZSF01000047.1"/>
</dbReference>
<dbReference type="EMBL" id="LZSF01000047">
    <property type="protein sequence ID" value="OBA90693.1"/>
    <property type="molecule type" value="Genomic_DNA"/>
</dbReference>
<sequence>MSQTIHHRLHVLEAADWKDGVITLLEPQSPYRPWRYAFGESRPGDCVLLVLGTDPMSVLTVLGRIDHEGGFGGALVGGTPRFLASLVDLTTLAMMLDLSDPFETWRFDDDDAEQLILALHESRVRGDIHYRWGRSSVVAARNLLSFNGKCDSCGQEIDLTDADARDAIHVHTVDPLQRPAVPSPIRMSSNGTSRQTYRGWLRHSADDWPAVLCRRCWDRMRNGNYRSFIDFQFAQNPGCSRCGSQRTQVIRYGMVMSPDDWAPWLDMGGCCVKDKKWHCEPCGHEWY</sequence>
<name>A0A1A0N0X2_MYCMU</name>
<reference evidence="1 2" key="1">
    <citation type="submission" date="2016-06" db="EMBL/GenBank/DDBJ databases">
        <authorList>
            <person name="Kjaerup R.B."/>
            <person name="Dalgaard T.S."/>
            <person name="Juul-Madsen H.R."/>
        </authorList>
    </citation>
    <scope>NUCLEOTIDE SEQUENCE [LARGE SCALE GENOMIC DNA]</scope>
    <source>
        <strain evidence="1 2">1199456.5</strain>
    </source>
</reference>
<evidence type="ECO:0000313" key="2">
    <source>
        <dbReference type="Proteomes" id="UP000093962"/>
    </source>
</evidence>